<dbReference type="EMBL" id="JAKOAV010000004">
    <property type="protein sequence ID" value="MDF9407461.1"/>
    <property type="molecule type" value="Genomic_DNA"/>
</dbReference>
<evidence type="ECO:0000256" key="5">
    <source>
        <dbReference type="ARBA" id="ARBA00022839"/>
    </source>
</evidence>
<dbReference type="Proteomes" id="UP001154312">
    <property type="component" value="Unassembled WGS sequence"/>
</dbReference>
<dbReference type="PANTHER" id="PTHR30255">
    <property type="entry name" value="SINGLE-STRANDED-DNA-SPECIFIC EXONUCLEASE RECJ"/>
    <property type="match status" value="1"/>
</dbReference>
<organism evidence="7 8">
    <name type="scientific">Pelotomaculum isophthalicicum JI</name>
    <dbReference type="NCBI Taxonomy" id="947010"/>
    <lineage>
        <taxon>Bacteria</taxon>
        <taxon>Bacillati</taxon>
        <taxon>Bacillota</taxon>
        <taxon>Clostridia</taxon>
        <taxon>Eubacteriales</taxon>
        <taxon>Desulfotomaculaceae</taxon>
        <taxon>Pelotomaculum</taxon>
    </lineage>
</organism>
<dbReference type="Pfam" id="PF02272">
    <property type="entry name" value="DHHA1"/>
    <property type="match status" value="1"/>
</dbReference>
<accession>A0A9X4H0Q9</accession>
<dbReference type="GO" id="GO:0003676">
    <property type="term" value="F:nucleic acid binding"/>
    <property type="evidence" value="ECO:0007669"/>
    <property type="project" value="InterPro"/>
</dbReference>
<dbReference type="InterPro" id="IPR051673">
    <property type="entry name" value="SSDNA_exonuclease_RecJ"/>
</dbReference>
<dbReference type="NCBIfam" id="TIGR00644">
    <property type="entry name" value="recJ"/>
    <property type="match status" value="1"/>
</dbReference>
<evidence type="ECO:0000259" key="6">
    <source>
        <dbReference type="SMART" id="SM00490"/>
    </source>
</evidence>
<evidence type="ECO:0000313" key="7">
    <source>
        <dbReference type="EMBL" id="MDF9407461.1"/>
    </source>
</evidence>
<dbReference type="AlphaFoldDB" id="A0A9X4H0Q9"/>
<feature type="domain" description="Helicase C-terminal" evidence="6">
    <location>
        <begin position="645"/>
        <end position="725"/>
    </location>
</feature>
<gene>
    <name evidence="7" type="primary">recJ</name>
    <name evidence="7" type="ORF">L7E55_03640</name>
</gene>
<dbReference type="InterPro" id="IPR001650">
    <property type="entry name" value="Helicase_C-like"/>
</dbReference>
<reference evidence="7" key="1">
    <citation type="submission" date="2022-02" db="EMBL/GenBank/DDBJ databases">
        <authorList>
            <person name="Leng L."/>
        </authorList>
    </citation>
    <scope>NUCLEOTIDE SEQUENCE</scope>
    <source>
        <strain evidence="7">JI</strain>
    </source>
</reference>
<keyword evidence="8" id="KW-1185">Reference proteome</keyword>
<comment type="similarity">
    <text evidence="1">Belongs to the RecJ family.</text>
</comment>
<dbReference type="Pfam" id="PF01368">
    <property type="entry name" value="DHH"/>
    <property type="match status" value="1"/>
</dbReference>
<dbReference type="GO" id="GO:0006310">
    <property type="term" value="P:DNA recombination"/>
    <property type="evidence" value="ECO:0007669"/>
    <property type="project" value="InterPro"/>
</dbReference>
<evidence type="ECO:0000256" key="1">
    <source>
        <dbReference type="ARBA" id="ARBA00005915"/>
    </source>
</evidence>
<evidence type="ECO:0000256" key="4">
    <source>
        <dbReference type="ARBA" id="ARBA00022801"/>
    </source>
</evidence>
<protein>
    <recommendedName>
        <fullName evidence="2">Single-stranded-DNA-specific exonuclease RecJ</fullName>
    </recommendedName>
</protein>
<keyword evidence="4" id="KW-0378">Hydrolase</keyword>
<dbReference type="Pfam" id="PF17768">
    <property type="entry name" value="RecJ_OB"/>
    <property type="match status" value="1"/>
</dbReference>
<dbReference type="InterPro" id="IPR003156">
    <property type="entry name" value="DHHA1_dom"/>
</dbReference>
<dbReference type="Gene3D" id="3.40.50.300">
    <property type="entry name" value="P-loop containing nucleotide triphosphate hydrolases"/>
    <property type="match status" value="1"/>
</dbReference>
<comment type="caution">
    <text evidence="7">The sequence shown here is derived from an EMBL/GenBank/DDBJ whole genome shotgun (WGS) entry which is preliminary data.</text>
</comment>
<dbReference type="InterPro" id="IPR041122">
    <property type="entry name" value="RecJ_OB"/>
</dbReference>
<dbReference type="Pfam" id="PF00271">
    <property type="entry name" value="Helicase_C"/>
    <property type="match status" value="1"/>
</dbReference>
<evidence type="ECO:0000256" key="3">
    <source>
        <dbReference type="ARBA" id="ARBA00022722"/>
    </source>
</evidence>
<dbReference type="InterPro" id="IPR038763">
    <property type="entry name" value="DHH_sf"/>
</dbReference>
<dbReference type="SUPFAM" id="SSF52540">
    <property type="entry name" value="P-loop containing nucleoside triphosphate hydrolases"/>
    <property type="match status" value="1"/>
</dbReference>
<dbReference type="GO" id="GO:0006281">
    <property type="term" value="P:DNA repair"/>
    <property type="evidence" value="ECO:0007669"/>
    <property type="project" value="InterPro"/>
</dbReference>
<dbReference type="SUPFAM" id="SSF64182">
    <property type="entry name" value="DHH phosphoesterases"/>
    <property type="match status" value="1"/>
</dbReference>
<dbReference type="InterPro" id="IPR004610">
    <property type="entry name" value="RecJ"/>
</dbReference>
<dbReference type="SMART" id="SM00490">
    <property type="entry name" value="HELICc"/>
    <property type="match status" value="1"/>
</dbReference>
<dbReference type="PANTHER" id="PTHR30255:SF2">
    <property type="entry name" value="SINGLE-STRANDED-DNA-SPECIFIC EXONUCLEASE RECJ"/>
    <property type="match status" value="1"/>
</dbReference>
<evidence type="ECO:0000256" key="2">
    <source>
        <dbReference type="ARBA" id="ARBA00019841"/>
    </source>
</evidence>
<evidence type="ECO:0000313" key="8">
    <source>
        <dbReference type="Proteomes" id="UP001154312"/>
    </source>
</evidence>
<dbReference type="GO" id="GO:0008409">
    <property type="term" value="F:5'-3' exonuclease activity"/>
    <property type="evidence" value="ECO:0007669"/>
    <property type="project" value="InterPro"/>
</dbReference>
<dbReference type="Gene3D" id="3.10.310.30">
    <property type="match status" value="1"/>
</dbReference>
<dbReference type="RefSeq" id="WP_277442694.1">
    <property type="nucleotide sequence ID" value="NZ_JAKOAV010000004.1"/>
</dbReference>
<keyword evidence="3" id="KW-0540">Nuclease</keyword>
<dbReference type="Gene3D" id="3.90.1640.30">
    <property type="match status" value="1"/>
</dbReference>
<sequence>MARELGISLITAQLLINRGIYTVEQCRAFFDSGLDRLYPPLLLKDMDKAVTIINQAMRARKKILVYGDYDADGITASVLLIQVIRHLGGMVEYYIPNRLDDGYGLHLNVLRQYKEKGVGLVVTVDCGISSLEESAWAYANGLDLVITDHHEPPPILPQAAAVVNPKRPDCAYPFKDLAGVGVALKLAQALLEGNGYEKQAWHDYIDLCCLGTIADIVPLHGENRILVKHGLSMLANSARPGLQALIRVSGVKDMLGSSEVGFRLAPRINAAGRIGNPDLAARLLLTDNVGEAWELANELHAGNKVRQEIEANVLQESLAMLSSRPGIAEEKVIVLASAGWHQGVIGIVASRLVERFSRPVLLIALEGETGKGSARSIPAFNIYDAFNHCRECLLNYGGHALAAGFSIQAGRIEDLAGKINQYAGSVLDENKMAPRLCLDGLISLNQVSEILVDEIKLMQPFGFSNPTPLLGCREALVKTFRGVGRDSAHLKMLLHSEGASVDGIGFDLGAYAEVLAANEAIDLAFVPGVNEYNGRRSLQLEVKDVGMPAILEFSGQEQGHQENWYVTKNLSKDKDELFIPEFILETLNNDNPPEMRHHLYKPQKHDARPEFIDLRESIDRQVRLGNLVSDEIPTVIITANGCQTIEIAYYLQMSYPFLQGKAACCHSLLPENKILENAAKFQNGEIKILVATPAMASSLDITAGRLIIYHLPYSREILNRIINISKPEGQVYLFFGAADFDSNSSHLAALTPDRDCLARFYTVMRREADRYGRFIAEPYRIARLLTESGCPHVREYTVQVSIKVLSELGLLEAERTGEAIDVVLMLAPKGKQDLNSSQTYTNLQLLREESMAWMIKLLKDPLNNLF</sequence>
<name>A0A9X4H0Q9_9FIRM</name>
<dbReference type="InterPro" id="IPR001667">
    <property type="entry name" value="DDH_dom"/>
</dbReference>
<proteinExistence type="inferred from homology"/>
<keyword evidence="5 7" id="KW-0269">Exonuclease</keyword>
<dbReference type="InterPro" id="IPR027417">
    <property type="entry name" value="P-loop_NTPase"/>
</dbReference>